<dbReference type="GO" id="GO:0009636">
    <property type="term" value="P:response to toxic substance"/>
    <property type="evidence" value="ECO:0007669"/>
    <property type="project" value="InterPro"/>
</dbReference>
<accession>A0A6F8TD16</accession>
<dbReference type="InterPro" id="IPR012556">
    <property type="entry name" value="Entericidin"/>
</dbReference>
<keyword evidence="4" id="KW-0472">Membrane</keyword>
<dbReference type="EMBL" id="AP022836">
    <property type="protein sequence ID" value="BCA98289.1"/>
    <property type="molecule type" value="Genomic_DNA"/>
</dbReference>
<comment type="similarity">
    <text evidence="1">Belongs to the EcnA/EcnB lipoprotein family.</text>
</comment>
<sequence length="55" mass="6127">MVAFVLTGCNTFKGFGQDVSKAGDAVTNTAQKLKIKCKLCLTFKNLIVSIRFFYF</sequence>
<evidence type="ECO:0000256" key="4">
    <source>
        <dbReference type="ARBA" id="ARBA00023136"/>
    </source>
</evidence>
<reference evidence="7" key="1">
    <citation type="submission" date="2020-03" db="EMBL/GenBank/DDBJ databases">
        <title>Complete genome sequence of Acinetobacter baumannii ATCC19606T, which is a model strain for tolerization of antimicrobial agents.</title>
        <authorList>
            <person name="Tsubouchi T."/>
            <person name="Suzuki M."/>
            <person name="Niki M."/>
            <person name="Oinuma K."/>
            <person name="Niki M."/>
            <person name="Shibayama K."/>
            <person name="Kakeya H."/>
            <person name="Kaneko Y."/>
        </authorList>
    </citation>
    <scope>NUCLEOTIDE SEQUENCE</scope>
    <source>
        <strain evidence="7">ATCC19606</strain>
    </source>
</reference>
<protein>
    <recommendedName>
        <fullName evidence="8">Entericidin A/B family lipoprotein</fullName>
    </recommendedName>
</protein>
<keyword evidence="6" id="KW-0449">Lipoprotein</keyword>
<evidence type="ECO:0000256" key="2">
    <source>
        <dbReference type="ARBA" id="ARBA00022475"/>
    </source>
</evidence>
<dbReference type="AlphaFoldDB" id="A0A6F8TD16"/>
<evidence type="ECO:0000256" key="6">
    <source>
        <dbReference type="ARBA" id="ARBA00023288"/>
    </source>
</evidence>
<keyword evidence="2" id="KW-1003">Cell membrane</keyword>
<evidence type="ECO:0000313" key="7">
    <source>
        <dbReference type="EMBL" id="BCA98289.1"/>
    </source>
</evidence>
<organism evidence="7">
    <name type="scientific">Acinetobacter baumannii</name>
    <dbReference type="NCBI Taxonomy" id="470"/>
    <lineage>
        <taxon>Bacteria</taxon>
        <taxon>Pseudomonadati</taxon>
        <taxon>Pseudomonadota</taxon>
        <taxon>Gammaproteobacteria</taxon>
        <taxon>Moraxellales</taxon>
        <taxon>Moraxellaceae</taxon>
        <taxon>Acinetobacter</taxon>
        <taxon>Acinetobacter calcoaceticus/baumannii complex</taxon>
    </lineage>
</organism>
<evidence type="ECO:0000256" key="1">
    <source>
        <dbReference type="ARBA" id="ARBA00010296"/>
    </source>
</evidence>
<proteinExistence type="inferred from homology"/>
<keyword evidence="5" id="KW-0564">Palmitate</keyword>
<gene>
    <name evidence="7" type="ORF">ATCC19606_06250</name>
</gene>
<dbReference type="Pfam" id="PF08085">
    <property type="entry name" value="Entericidin"/>
    <property type="match status" value="1"/>
</dbReference>
<keyword evidence="3" id="KW-0732">Signal</keyword>
<evidence type="ECO:0000256" key="5">
    <source>
        <dbReference type="ARBA" id="ARBA00023139"/>
    </source>
</evidence>
<dbReference type="GO" id="GO:0016020">
    <property type="term" value="C:membrane"/>
    <property type="evidence" value="ECO:0007669"/>
    <property type="project" value="InterPro"/>
</dbReference>
<evidence type="ECO:0000256" key="3">
    <source>
        <dbReference type="ARBA" id="ARBA00022729"/>
    </source>
</evidence>
<evidence type="ECO:0008006" key="8">
    <source>
        <dbReference type="Google" id="ProtNLM"/>
    </source>
</evidence>
<name>A0A6F8TD16_ACIBA</name>